<sequence>MISARAMAEGDEGRYLRNQMAEALWSDVLLRVKKLGEGLNITETRAKIVELAEQLQATYIAYDEGLQADDVVLAGAIWRRFYQQKNVDLEHIELLVKYIRKNMRMLDSMSSEQFYDPKNIKWTSLKS</sequence>
<dbReference type="PANTHER" id="PTHR12184:SF1">
    <property type="entry name" value="UBIQUINOL-CYTOCHROME-C REDUCTASE COMPLEX ASSEMBLY FACTOR 1"/>
    <property type="match status" value="1"/>
</dbReference>
<accession>A0ABD2NDA4</accession>
<feature type="domain" description="Ubiquinol-cytochrome c chaperone" evidence="2">
    <location>
        <begin position="2"/>
        <end position="115"/>
    </location>
</feature>
<dbReference type="InterPro" id="IPR021150">
    <property type="entry name" value="Ubiq_cyt_c_chap"/>
</dbReference>
<gene>
    <name evidence="3" type="ORF">HHI36_012123</name>
</gene>
<dbReference type="EMBL" id="JABFTP020000103">
    <property type="protein sequence ID" value="KAL3276753.1"/>
    <property type="molecule type" value="Genomic_DNA"/>
</dbReference>
<comment type="caution">
    <text evidence="3">The sequence shown here is derived from an EMBL/GenBank/DDBJ whole genome shotgun (WGS) entry which is preliminary data.</text>
</comment>
<keyword evidence="4" id="KW-1185">Reference proteome</keyword>
<dbReference type="AlphaFoldDB" id="A0ABD2NDA4"/>
<evidence type="ECO:0000256" key="1">
    <source>
        <dbReference type="ARBA" id="ARBA00006407"/>
    </source>
</evidence>
<dbReference type="InterPro" id="IPR007129">
    <property type="entry name" value="Ubiqinol_cyt_c_chaperone_CPB3"/>
</dbReference>
<dbReference type="Proteomes" id="UP001516400">
    <property type="component" value="Unassembled WGS sequence"/>
</dbReference>
<evidence type="ECO:0000259" key="2">
    <source>
        <dbReference type="Pfam" id="PF03981"/>
    </source>
</evidence>
<comment type="similarity">
    <text evidence="1">Belongs to the CBP3 family.</text>
</comment>
<dbReference type="PANTHER" id="PTHR12184">
    <property type="entry name" value="UBIQUINOL-CYTOCHROME C REDUCTASE COMPLEX ASSEMBLY FACTOR 1 FAMILY MEMBER"/>
    <property type="match status" value="1"/>
</dbReference>
<proteinExistence type="inferred from homology"/>
<dbReference type="Pfam" id="PF03981">
    <property type="entry name" value="Ubiq_cyt_C_chap"/>
    <property type="match status" value="1"/>
</dbReference>
<protein>
    <recommendedName>
        <fullName evidence="2">Ubiquinol-cytochrome c chaperone domain-containing protein</fullName>
    </recommendedName>
</protein>
<evidence type="ECO:0000313" key="3">
    <source>
        <dbReference type="EMBL" id="KAL3276753.1"/>
    </source>
</evidence>
<reference evidence="3 4" key="1">
    <citation type="journal article" date="2021" name="BMC Biol.">
        <title>Horizontally acquired antibacterial genes associated with adaptive radiation of ladybird beetles.</title>
        <authorList>
            <person name="Li H.S."/>
            <person name="Tang X.F."/>
            <person name="Huang Y.H."/>
            <person name="Xu Z.Y."/>
            <person name="Chen M.L."/>
            <person name="Du X.Y."/>
            <person name="Qiu B.Y."/>
            <person name="Chen P.T."/>
            <person name="Zhang W."/>
            <person name="Slipinski A."/>
            <person name="Escalona H.E."/>
            <person name="Waterhouse R.M."/>
            <person name="Zwick A."/>
            <person name="Pang H."/>
        </authorList>
    </citation>
    <scope>NUCLEOTIDE SEQUENCE [LARGE SCALE GENOMIC DNA]</scope>
    <source>
        <strain evidence="3">SYSU2018</strain>
    </source>
</reference>
<name>A0ABD2NDA4_9CUCU</name>
<organism evidence="3 4">
    <name type="scientific">Cryptolaemus montrouzieri</name>
    <dbReference type="NCBI Taxonomy" id="559131"/>
    <lineage>
        <taxon>Eukaryota</taxon>
        <taxon>Metazoa</taxon>
        <taxon>Ecdysozoa</taxon>
        <taxon>Arthropoda</taxon>
        <taxon>Hexapoda</taxon>
        <taxon>Insecta</taxon>
        <taxon>Pterygota</taxon>
        <taxon>Neoptera</taxon>
        <taxon>Endopterygota</taxon>
        <taxon>Coleoptera</taxon>
        <taxon>Polyphaga</taxon>
        <taxon>Cucujiformia</taxon>
        <taxon>Coccinelloidea</taxon>
        <taxon>Coccinellidae</taxon>
        <taxon>Scymninae</taxon>
        <taxon>Scymnini</taxon>
        <taxon>Cryptolaemus</taxon>
    </lineage>
</organism>
<evidence type="ECO:0000313" key="4">
    <source>
        <dbReference type="Proteomes" id="UP001516400"/>
    </source>
</evidence>